<protein>
    <submittedName>
        <fullName evidence="1">Uncharacterized protein</fullName>
    </submittedName>
</protein>
<dbReference type="AlphaFoldDB" id="A0A2H3AUI6"/>
<evidence type="ECO:0000313" key="1">
    <source>
        <dbReference type="EMBL" id="PBK62355.1"/>
    </source>
</evidence>
<evidence type="ECO:0000313" key="2">
    <source>
        <dbReference type="Proteomes" id="UP000218334"/>
    </source>
</evidence>
<proteinExistence type="predicted"/>
<keyword evidence="2" id="KW-1185">Reference proteome</keyword>
<sequence>MSDEILPFTPQQTKFIQGWQPGYRRVKLGINSVLLHVYMTQLTLAYQDWYPFETEECDLNWHTPHERLVRSVRCELTLHENLLKALEQADTDAPPLNG</sequence>
<organism evidence="1 2">
    <name type="scientific">Armillaria solidipes</name>
    <dbReference type="NCBI Taxonomy" id="1076256"/>
    <lineage>
        <taxon>Eukaryota</taxon>
        <taxon>Fungi</taxon>
        <taxon>Dikarya</taxon>
        <taxon>Basidiomycota</taxon>
        <taxon>Agaricomycotina</taxon>
        <taxon>Agaricomycetes</taxon>
        <taxon>Agaricomycetidae</taxon>
        <taxon>Agaricales</taxon>
        <taxon>Marasmiineae</taxon>
        <taxon>Physalacriaceae</taxon>
        <taxon>Armillaria</taxon>
    </lineage>
</organism>
<gene>
    <name evidence="1" type="ORF">ARMSODRAFT_1024956</name>
</gene>
<reference evidence="2" key="1">
    <citation type="journal article" date="2017" name="Nat. Ecol. Evol.">
        <title>Genome expansion and lineage-specific genetic innovations in the forest pathogenic fungi Armillaria.</title>
        <authorList>
            <person name="Sipos G."/>
            <person name="Prasanna A.N."/>
            <person name="Walter M.C."/>
            <person name="O'Connor E."/>
            <person name="Balint B."/>
            <person name="Krizsan K."/>
            <person name="Kiss B."/>
            <person name="Hess J."/>
            <person name="Varga T."/>
            <person name="Slot J."/>
            <person name="Riley R."/>
            <person name="Boka B."/>
            <person name="Rigling D."/>
            <person name="Barry K."/>
            <person name="Lee J."/>
            <person name="Mihaltcheva S."/>
            <person name="LaButti K."/>
            <person name="Lipzen A."/>
            <person name="Waldron R."/>
            <person name="Moloney N.M."/>
            <person name="Sperisen C."/>
            <person name="Kredics L."/>
            <person name="Vagvoelgyi C."/>
            <person name="Patrignani A."/>
            <person name="Fitzpatrick D."/>
            <person name="Nagy I."/>
            <person name="Doyle S."/>
            <person name="Anderson J.B."/>
            <person name="Grigoriev I.V."/>
            <person name="Gueldener U."/>
            <person name="Muensterkoetter M."/>
            <person name="Nagy L.G."/>
        </authorList>
    </citation>
    <scope>NUCLEOTIDE SEQUENCE [LARGE SCALE GENOMIC DNA]</scope>
    <source>
        <strain evidence="2">28-4</strain>
    </source>
</reference>
<dbReference type="Proteomes" id="UP000218334">
    <property type="component" value="Unassembled WGS sequence"/>
</dbReference>
<name>A0A2H3AUI6_9AGAR</name>
<accession>A0A2H3AUI6</accession>
<dbReference type="EMBL" id="KZ293467">
    <property type="protein sequence ID" value="PBK62355.1"/>
    <property type="molecule type" value="Genomic_DNA"/>
</dbReference>